<comment type="caution">
    <text evidence="2">The sequence shown here is derived from an EMBL/GenBank/DDBJ whole genome shotgun (WGS) entry which is preliminary data.</text>
</comment>
<evidence type="ECO:0000313" key="3">
    <source>
        <dbReference type="Proteomes" id="UP001576776"/>
    </source>
</evidence>
<dbReference type="CDD" id="cd02440">
    <property type="entry name" value="AdoMet_MTases"/>
    <property type="match status" value="1"/>
</dbReference>
<dbReference type="GO" id="GO:0032259">
    <property type="term" value="P:methylation"/>
    <property type="evidence" value="ECO:0007669"/>
    <property type="project" value="UniProtKB-KW"/>
</dbReference>
<dbReference type="GO" id="GO:0008168">
    <property type="term" value="F:methyltransferase activity"/>
    <property type="evidence" value="ECO:0007669"/>
    <property type="project" value="UniProtKB-KW"/>
</dbReference>
<protein>
    <submittedName>
        <fullName evidence="2">Methyltransferase domain-containing protein</fullName>
    </submittedName>
</protein>
<keyword evidence="2" id="KW-0489">Methyltransferase</keyword>
<feature type="domain" description="Methyltransferase" evidence="1">
    <location>
        <begin position="52"/>
        <end position="132"/>
    </location>
</feature>
<dbReference type="InterPro" id="IPR029063">
    <property type="entry name" value="SAM-dependent_MTases_sf"/>
</dbReference>
<organism evidence="2 3">
    <name type="scientific">Floridaenema fluviatile BLCC-F154</name>
    <dbReference type="NCBI Taxonomy" id="3153640"/>
    <lineage>
        <taxon>Bacteria</taxon>
        <taxon>Bacillati</taxon>
        <taxon>Cyanobacteriota</taxon>
        <taxon>Cyanophyceae</taxon>
        <taxon>Oscillatoriophycideae</taxon>
        <taxon>Aerosakkonematales</taxon>
        <taxon>Aerosakkonemataceae</taxon>
        <taxon>Floridanema</taxon>
        <taxon>Floridanema fluviatile</taxon>
    </lineage>
</organism>
<gene>
    <name evidence="2" type="ORF">ACE1B6_04095</name>
</gene>
<sequence length="178" mass="20393">MNKKAIRNEYEAYSVPGFYEKFGDEYRNPHEVIVKRVIEESVNRWQLNCQQVLDLACGSGEVTLALQSSGVTNITGIDPYTYNAYFQRTGKQAEVYTFEDIAAGVLTGRNYSLIVCSFALHLVAESRLPLLLYQLSLVGDTMLIITPHKRPQLKAEWGWILLDEIIIERVRCWLFQTP</sequence>
<dbReference type="EMBL" id="JBHFNS010000018">
    <property type="protein sequence ID" value="MFB2934437.1"/>
    <property type="molecule type" value="Genomic_DNA"/>
</dbReference>
<proteinExistence type="predicted"/>
<evidence type="ECO:0000259" key="1">
    <source>
        <dbReference type="Pfam" id="PF13649"/>
    </source>
</evidence>
<keyword evidence="2" id="KW-0808">Transferase</keyword>
<dbReference type="InterPro" id="IPR041698">
    <property type="entry name" value="Methyltransf_25"/>
</dbReference>
<dbReference type="Proteomes" id="UP001576776">
    <property type="component" value="Unassembled WGS sequence"/>
</dbReference>
<dbReference type="RefSeq" id="WP_413255961.1">
    <property type="nucleotide sequence ID" value="NZ_JBHFNS010000018.1"/>
</dbReference>
<evidence type="ECO:0000313" key="2">
    <source>
        <dbReference type="EMBL" id="MFB2934437.1"/>
    </source>
</evidence>
<dbReference type="SUPFAM" id="SSF53335">
    <property type="entry name" value="S-adenosyl-L-methionine-dependent methyltransferases"/>
    <property type="match status" value="1"/>
</dbReference>
<dbReference type="Pfam" id="PF13649">
    <property type="entry name" value="Methyltransf_25"/>
    <property type="match status" value="1"/>
</dbReference>
<reference evidence="2 3" key="1">
    <citation type="submission" date="2024-09" db="EMBL/GenBank/DDBJ databases">
        <title>Floridaenema gen nov. (Aerosakkonemataceae, Aerosakkonematales ord. nov., Cyanobacteria) from benthic tropical and subtropical fresh waters, with the description of four new species.</title>
        <authorList>
            <person name="Moretto J.A."/>
            <person name="Berthold D.E."/>
            <person name="Lefler F.W."/>
            <person name="Huang I.-S."/>
            <person name="Laughinghouse H. IV."/>
        </authorList>
    </citation>
    <scope>NUCLEOTIDE SEQUENCE [LARGE SCALE GENOMIC DNA]</scope>
    <source>
        <strain evidence="2 3">BLCC-F154</strain>
    </source>
</reference>
<accession>A0ABV4Y6Q4</accession>
<dbReference type="Gene3D" id="3.40.50.150">
    <property type="entry name" value="Vaccinia Virus protein VP39"/>
    <property type="match status" value="1"/>
</dbReference>
<keyword evidence="3" id="KW-1185">Reference proteome</keyword>
<name>A0ABV4Y6Q4_9CYAN</name>